<name>I4DM64_PAPPL</name>
<organism evidence="2">
    <name type="scientific">Papilio polytes</name>
    <name type="common">Common mormon</name>
    <name type="synonym">Swallowtail butterfly</name>
    <dbReference type="NCBI Taxonomy" id="76194"/>
    <lineage>
        <taxon>Eukaryota</taxon>
        <taxon>Metazoa</taxon>
        <taxon>Ecdysozoa</taxon>
        <taxon>Arthropoda</taxon>
        <taxon>Hexapoda</taxon>
        <taxon>Insecta</taxon>
        <taxon>Pterygota</taxon>
        <taxon>Neoptera</taxon>
        <taxon>Endopterygota</taxon>
        <taxon>Lepidoptera</taxon>
        <taxon>Glossata</taxon>
        <taxon>Ditrysia</taxon>
        <taxon>Papilionoidea</taxon>
        <taxon>Papilionidae</taxon>
        <taxon>Papilioninae</taxon>
        <taxon>Papilio</taxon>
    </lineage>
</organism>
<dbReference type="RefSeq" id="XP_013141011.1">
    <property type="nucleotide sequence ID" value="XM_013285557.1"/>
</dbReference>
<dbReference type="EMBL" id="AK402382">
    <property type="protein sequence ID" value="BAM19004.1"/>
    <property type="molecule type" value="mRNA"/>
</dbReference>
<dbReference type="PANTHER" id="PTHR43372:SF1">
    <property type="entry name" value="LD38433P"/>
    <property type="match status" value="1"/>
</dbReference>
<dbReference type="RefSeq" id="XP_013141013.1">
    <property type="nucleotide sequence ID" value="XM_013285559.1"/>
</dbReference>
<dbReference type="SUPFAM" id="SSF75304">
    <property type="entry name" value="Amidase signature (AS) enzymes"/>
    <property type="match status" value="1"/>
</dbReference>
<dbReference type="GeneID" id="106105267"/>
<evidence type="ECO:0000259" key="1">
    <source>
        <dbReference type="Pfam" id="PF01425"/>
    </source>
</evidence>
<dbReference type="RefSeq" id="NP_001298590.1">
    <property type="nucleotide sequence ID" value="NM_001311661.1"/>
</dbReference>
<feature type="domain" description="Amidase" evidence="1">
    <location>
        <begin position="70"/>
        <end position="500"/>
    </location>
</feature>
<dbReference type="OrthoDB" id="6428749at2759"/>
<dbReference type="Pfam" id="PF01425">
    <property type="entry name" value="Amidase"/>
    <property type="match status" value="1"/>
</dbReference>
<sequence length="521" mass="57857">MSTKDSATILTTVIVYLRLFLDKMLDFLFSLYWDDKKQLIPDLDKRHSILAESAVSLARRIKAKELKSEDLVRAVIERIKEVNPIINAIVRDRYEAALEDARQVDNLVAAGLSEQDANKPFLGVPFTTKESQEIKGFCNTIGLWSRRNIVSTEDSDAILLLKRAGAIPLAATNLPELLIWQETRNPVYGMTLNPHHTGRTPGGSSGAEAALCATYATPISLCSDIGGSTRMPAFYCGMFGHHPTAGITSIKGVYLRKGDEGDTMFCLGFISRRAEDLAPLTRVIAGDKAHLLNLDKDVNIKDIKFFYMESANDRLVSPVRVEMKNAMQRVVSKLSEEAGAPQQYSHAGFRHMYRLWSYWMSREPDDYLALYGDGQRPNAFLELAKKCVGMSHHCLFTILRLFELKYLPSVDAAWAEKITKEMKEDLFGKLGDNGVLLLPSSPHAAPFNYSAVLRPFNFSYFAVVNVLKCPATQVPLGTNSVGLPIGIQVLAAPHNDRLCLAVAKYLEKEFGGAIMACKVKT</sequence>
<dbReference type="Gene3D" id="3.90.1300.10">
    <property type="entry name" value="Amidase signature (AS) domain"/>
    <property type="match status" value="1"/>
</dbReference>
<dbReference type="GO" id="GO:0012505">
    <property type="term" value="C:endomembrane system"/>
    <property type="evidence" value="ECO:0007669"/>
    <property type="project" value="TreeGrafter"/>
</dbReference>
<dbReference type="InterPro" id="IPR036928">
    <property type="entry name" value="AS_sf"/>
</dbReference>
<protein>
    <submittedName>
        <fullName evidence="2">Amidase</fullName>
    </submittedName>
</protein>
<dbReference type="InterPro" id="IPR052739">
    <property type="entry name" value="FAAH2"/>
</dbReference>
<dbReference type="InterPro" id="IPR023631">
    <property type="entry name" value="Amidase_dom"/>
</dbReference>
<reference evidence="2" key="1">
    <citation type="journal article" date="2012" name="BMC Biol.">
        <title>Comprehensive microarray-based analysis for stage-specific larval camouflage pattern-associated genes in the swallowtail butterfly, Papilio xuthus.</title>
        <authorList>
            <person name="Futahashi R."/>
            <person name="Shirataki H."/>
            <person name="Narita T."/>
            <person name="Mita K."/>
            <person name="Fujiwara H."/>
        </authorList>
    </citation>
    <scope>NUCLEOTIDE SEQUENCE</scope>
    <source>
        <tissue evidence="2">Epidermis</tissue>
    </source>
</reference>
<accession>I4DM64</accession>
<dbReference type="PANTHER" id="PTHR43372">
    <property type="entry name" value="FATTY-ACID AMIDE HYDROLASE"/>
    <property type="match status" value="1"/>
</dbReference>
<proteinExistence type="evidence at transcript level"/>
<evidence type="ECO:0000313" key="2">
    <source>
        <dbReference type="EMBL" id="BAM19004.1"/>
    </source>
</evidence>
<dbReference type="AlphaFoldDB" id="I4DM64"/>